<name>A0A176VD15_MARPO</name>
<comment type="caution">
    <text evidence="1">The sequence shown here is derived from an EMBL/GenBank/DDBJ whole genome shotgun (WGS) entry which is preliminary data.</text>
</comment>
<evidence type="ECO:0000313" key="1">
    <source>
        <dbReference type="EMBL" id="OAE18467.1"/>
    </source>
</evidence>
<protein>
    <submittedName>
        <fullName evidence="1">Uncharacterized protein</fullName>
    </submittedName>
</protein>
<reference evidence="1" key="1">
    <citation type="submission" date="2016-03" db="EMBL/GenBank/DDBJ databases">
        <title>Mechanisms controlling the formation of the plant cell surface in tip-growing cells are functionally conserved among land plants.</title>
        <authorList>
            <person name="Honkanen S."/>
            <person name="Jones V.A."/>
            <person name="Morieri G."/>
            <person name="Champion C."/>
            <person name="Hetherington A.J."/>
            <person name="Kelly S."/>
            <person name="Saint-Marcoux D."/>
            <person name="Proust H."/>
            <person name="Prescott H."/>
            <person name="Dolan L."/>
        </authorList>
    </citation>
    <scope>NUCLEOTIDE SEQUENCE [LARGE SCALE GENOMIC DNA]</scope>
    <source>
        <tissue evidence="1">Whole gametophyte</tissue>
    </source>
</reference>
<proteinExistence type="predicted"/>
<gene>
    <name evidence="1" type="ORF">AXG93_2482s1150</name>
</gene>
<keyword evidence="2" id="KW-1185">Reference proteome</keyword>
<organism evidence="1 2">
    <name type="scientific">Marchantia polymorpha subsp. ruderalis</name>
    <dbReference type="NCBI Taxonomy" id="1480154"/>
    <lineage>
        <taxon>Eukaryota</taxon>
        <taxon>Viridiplantae</taxon>
        <taxon>Streptophyta</taxon>
        <taxon>Embryophyta</taxon>
        <taxon>Marchantiophyta</taxon>
        <taxon>Marchantiopsida</taxon>
        <taxon>Marchantiidae</taxon>
        <taxon>Marchantiales</taxon>
        <taxon>Marchantiaceae</taxon>
        <taxon>Marchantia</taxon>
    </lineage>
</organism>
<dbReference type="Proteomes" id="UP000077202">
    <property type="component" value="Unassembled WGS sequence"/>
</dbReference>
<dbReference type="EMBL" id="LVLJ01004059">
    <property type="protein sequence ID" value="OAE18467.1"/>
    <property type="molecule type" value="Genomic_DNA"/>
</dbReference>
<evidence type="ECO:0000313" key="2">
    <source>
        <dbReference type="Proteomes" id="UP000077202"/>
    </source>
</evidence>
<accession>A0A176VD15</accession>
<sequence>MSKNLTHHKFPVAGLGWITPEEYRKYETDYEWLVMARQALHSSSSTLQLVPVHDETKFDWLRLTPLSEIASNKERPKKKCRRMIIVSDTDEEYPAMH</sequence>
<dbReference type="AlphaFoldDB" id="A0A176VD15"/>